<name>A0A919QB92_9ACTN</name>
<organism evidence="3 4">
    <name type="scientific">Acrocarpospora phusangensis</name>
    <dbReference type="NCBI Taxonomy" id="1070424"/>
    <lineage>
        <taxon>Bacteria</taxon>
        <taxon>Bacillati</taxon>
        <taxon>Actinomycetota</taxon>
        <taxon>Actinomycetes</taxon>
        <taxon>Streptosporangiales</taxon>
        <taxon>Streptosporangiaceae</taxon>
        <taxon>Acrocarpospora</taxon>
    </lineage>
</organism>
<dbReference type="RefSeq" id="WP_204042204.1">
    <property type="nucleotide sequence ID" value="NZ_BOOA01000029.1"/>
</dbReference>
<protein>
    <submittedName>
        <fullName evidence="3">Uncharacterized protein</fullName>
    </submittedName>
</protein>
<feature type="transmembrane region" description="Helical" evidence="1">
    <location>
        <begin position="278"/>
        <end position="297"/>
    </location>
</feature>
<keyword evidence="1" id="KW-0812">Transmembrane</keyword>
<evidence type="ECO:0000313" key="4">
    <source>
        <dbReference type="Proteomes" id="UP000640052"/>
    </source>
</evidence>
<feature type="chain" id="PRO_5037023559" evidence="2">
    <location>
        <begin position="33"/>
        <end position="315"/>
    </location>
</feature>
<evidence type="ECO:0000256" key="1">
    <source>
        <dbReference type="SAM" id="Phobius"/>
    </source>
</evidence>
<reference evidence="3" key="1">
    <citation type="submission" date="2021-01" db="EMBL/GenBank/DDBJ databases">
        <title>Whole genome shotgun sequence of Acrocarpospora phusangensis NBRC 108782.</title>
        <authorList>
            <person name="Komaki H."/>
            <person name="Tamura T."/>
        </authorList>
    </citation>
    <scope>NUCLEOTIDE SEQUENCE</scope>
    <source>
        <strain evidence="3">NBRC 108782</strain>
    </source>
</reference>
<sequence length="315" mass="31356">MTTTTGRHRLATRAAVAGAAAFLGLIALPVLAADFDDTVRYNCSSTTYPLQVTLDGPAANPTPSQVVTVTWAMAPDAPSSPAEGGAPTESLLTAPVDISPSDAVVIEGKATITGLPLGATTISASPSATESAVALLTASATMSLIPDMVLVFTPTATGTVAVAAGGFVLKIIPSGGGSTSTPYTCELANPASLATLTIAVVTSAATSESDDPTTTTTQTAFETETVTATATETETETVTNSVDTTNTVSVTNTRQIGITPVGGAQTGGGGDLGPDARLIMMAGTALIGAAAIGGLVLRHRLGRRLSLHANRGTDT</sequence>
<feature type="signal peptide" evidence="2">
    <location>
        <begin position="1"/>
        <end position="32"/>
    </location>
</feature>
<keyword evidence="4" id="KW-1185">Reference proteome</keyword>
<keyword evidence="1" id="KW-1133">Transmembrane helix</keyword>
<dbReference type="AlphaFoldDB" id="A0A919QB92"/>
<proteinExistence type="predicted"/>
<evidence type="ECO:0000256" key="2">
    <source>
        <dbReference type="SAM" id="SignalP"/>
    </source>
</evidence>
<evidence type="ECO:0000313" key="3">
    <source>
        <dbReference type="EMBL" id="GIH25478.1"/>
    </source>
</evidence>
<keyword evidence="1" id="KW-0472">Membrane</keyword>
<dbReference type="EMBL" id="BOOA01000029">
    <property type="protein sequence ID" value="GIH25478.1"/>
    <property type="molecule type" value="Genomic_DNA"/>
</dbReference>
<comment type="caution">
    <text evidence="3">The sequence shown here is derived from an EMBL/GenBank/DDBJ whole genome shotgun (WGS) entry which is preliminary data.</text>
</comment>
<dbReference type="Proteomes" id="UP000640052">
    <property type="component" value="Unassembled WGS sequence"/>
</dbReference>
<keyword evidence="2" id="KW-0732">Signal</keyword>
<gene>
    <name evidence="3" type="ORF">Aph01nite_37880</name>
</gene>
<accession>A0A919QB92</accession>